<evidence type="ECO:0000313" key="2">
    <source>
        <dbReference type="EMBL" id="CEQ42435.1"/>
    </source>
</evidence>
<name>A0A0D6ES79_SPOSA</name>
<evidence type="ECO:0000313" key="3">
    <source>
        <dbReference type="Proteomes" id="UP000243876"/>
    </source>
</evidence>
<dbReference type="PANTHER" id="PTHR47098:SF2">
    <property type="entry name" value="PROTEIN MAK32"/>
    <property type="match status" value="1"/>
</dbReference>
<feature type="domain" description="Carbohydrate kinase PfkB" evidence="1">
    <location>
        <begin position="160"/>
        <end position="297"/>
    </location>
</feature>
<keyword evidence="3" id="KW-1185">Reference proteome</keyword>
<organism evidence="2 3">
    <name type="scientific">Sporidiobolus salmonicolor</name>
    <name type="common">Yeast-like fungus</name>
    <name type="synonym">Sporobolomyces salmonicolor</name>
    <dbReference type="NCBI Taxonomy" id="5005"/>
    <lineage>
        <taxon>Eukaryota</taxon>
        <taxon>Fungi</taxon>
        <taxon>Dikarya</taxon>
        <taxon>Basidiomycota</taxon>
        <taxon>Pucciniomycotina</taxon>
        <taxon>Microbotryomycetes</taxon>
        <taxon>Sporidiobolales</taxon>
        <taxon>Sporidiobolaceae</taxon>
        <taxon>Sporobolomyces</taxon>
    </lineage>
</organism>
<reference evidence="3" key="1">
    <citation type="submission" date="2015-02" db="EMBL/GenBank/DDBJ databases">
        <authorList>
            <person name="Gon?alves P."/>
        </authorList>
    </citation>
    <scope>NUCLEOTIDE SEQUENCE [LARGE SCALE GENOMIC DNA]</scope>
</reference>
<dbReference type="AlphaFoldDB" id="A0A0D6ES79"/>
<dbReference type="Gene3D" id="3.40.1190.20">
    <property type="match status" value="1"/>
</dbReference>
<dbReference type="Pfam" id="PF00294">
    <property type="entry name" value="PfkB"/>
    <property type="match status" value="1"/>
</dbReference>
<dbReference type="InterPro" id="IPR029056">
    <property type="entry name" value="Ribokinase-like"/>
</dbReference>
<proteinExistence type="predicted"/>
<protein>
    <submittedName>
        <fullName evidence="2">SPOSA6832_04246-mRNA-1:cds</fullName>
    </submittedName>
</protein>
<evidence type="ECO:0000259" key="1">
    <source>
        <dbReference type="Pfam" id="PF00294"/>
    </source>
</evidence>
<dbReference type="Proteomes" id="UP000243876">
    <property type="component" value="Unassembled WGS sequence"/>
</dbReference>
<dbReference type="SUPFAM" id="SSF53613">
    <property type="entry name" value="Ribokinase-like"/>
    <property type="match status" value="1"/>
</dbReference>
<gene>
    <name evidence="2" type="primary">SPOSA6832_04246</name>
</gene>
<dbReference type="EMBL" id="CENE01000026">
    <property type="protein sequence ID" value="CEQ42435.1"/>
    <property type="molecule type" value="Genomic_DNA"/>
</dbReference>
<dbReference type="InterPro" id="IPR011611">
    <property type="entry name" value="PfkB_dom"/>
</dbReference>
<accession>A0A0D6ES79</accession>
<sequence>MITSLGTALLDEFEWLAPDGTPTRPREVRWGGGGTYAIIGARVWTTAVGQLVHRGPDFPAAIEPQLDRFGPVWHFRRTEEPTPRALNTYRPPSTSRSFRYVTRPPALSPTHLLSFASLSSPVFLHLCCPPSHLLDVVLPALRSFPAPPRICFEPIPYACVPDSLPLLRRAFDHVDVFSPNHDEAFAIVGGAALPEGADAGDVERAIENVAQVFRREGARALVLRSGAAGAYVLDEGADDGEWVRPYHVDASEVVDTLGAGNSFLGGLMAGLVVHPTNLALAAQYASVSSGIVIEQEGLPRLTVDADGAELWNGKSAAARLAELQHARGGR</sequence>
<dbReference type="OrthoDB" id="497927at2759"/>
<dbReference type="PANTHER" id="PTHR47098">
    <property type="entry name" value="PROTEIN MAK32"/>
    <property type="match status" value="1"/>
</dbReference>